<dbReference type="AlphaFoldDB" id="A0AAE4YBT2"/>
<dbReference type="EMBL" id="JAABNR010000003">
    <property type="protein sequence ID" value="NBZ86775.1"/>
    <property type="molecule type" value="Genomic_DNA"/>
</dbReference>
<comment type="caution">
    <text evidence="3">The sequence shown here is derived from an EMBL/GenBank/DDBJ whole genome shotgun (WGS) entry which is preliminary data.</text>
</comment>
<dbReference type="Gene3D" id="1.20.120.160">
    <property type="entry name" value="HPT domain"/>
    <property type="match status" value="1"/>
</dbReference>
<sequence length="114" mass="12586">MTDDRLIDWARVRELRYEIGEDGFEEVVGLFLDEADETVARLSPDVGAKKFAADLHYLKGAALNLGFQALAACCQDGERRANQGDLSVDLDLLRSTYAESRARFLGGQEEAFAA</sequence>
<name>A0AAE4YBT2_9RHOB</name>
<keyword evidence="1" id="KW-0902">Two-component regulatory system</keyword>
<dbReference type="SUPFAM" id="SSF47226">
    <property type="entry name" value="Histidine-containing phosphotransfer domain, HPT domain"/>
    <property type="match status" value="1"/>
</dbReference>
<accession>A0AAE4YBT2</accession>
<evidence type="ECO:0000259" key="2">
    <source>
        <dbReference type="Pfam" id="PF01627"/>
    </source>
</evidence>
<evidence type="ECO:0000256" key="1">
    <source>
        <dbReference type="ARBA" id="ARBA00023012"/>
    </source>
</evidence>
<organism evidence="3 4">
    <name type="scientific">Stagnihabitans tardus</name>
    <dbReference type="NCBI Taxonomy" id="2699202"/>
    <lineage>
        <taxon>Bacteria</taxon>
        <taxon>Pseudomonadati</taxon>
        <taxon>Pseudomonadota</taxon>
        <taxon>Alphaproteobacteria</taxon>
        <taxon>Rhodobacterales</taxon>
        <taxon>Paracoccaceae</taxon>
        <taxon>Stagnihabitans</taxon>
    </lineage>
</organism>
<dbReference type="Pfam" id="PF01627">
    <property type="entry name" value="Hpt"/>
    <property type="match status" value="1"/>
</dbReference>
<dbReference type="InterPro" id="IPR008207">
    <property type="entry name" value="Sig_transdc_His_kin_Hpt_dom"/>
</dbReference>
<keyword evidence="4" id="KW-1185">Reference proteome</keyword>
<dbReference type="GO" id="GO:0004672">
    <property type="term" value="F:protein kinase activity"/>
    <property type="evidence" value="ECO:0007669"/>
    <property type="project" value="UniProtKB-ARBA"/>
</dbReference>
<dbReference type="Proteomes" id="UP001193501">
    <property type="component" value="Unassembled WGS sequence"/>
</dbReference>
<dbReference type="GO" id="GO:0000160">
    <property type="term" value="P:phosphorelay signal transduction system"/>
    <property type="evidence" value="ECO:0007669"/>
    <property type="project" value="UniProtKB-KW"/>
</dbReference>
<dbReference type="InterPro" id="IPR036641">
    <property type="entry name" value="HPT_dom_sf"/>
</dbReference>
<proteinExistence type="predicted"/>
<protein>
    <submittedName>
        <fullName evidence="3">Hpt domain-containing protein</fullName>
    </submittedName>
</protein>
<dbReference type="RefSeq" id="WP_168773590.1">
    <property type="nucleotide sequence ID" value="NZ_JAABNR010000003.1"/>
</dbReference>
<reference evidence="3" key="1">
    <citation type="submission" date="2020-01" db="EMBL/GenBank/DDBJ databases">
        <authorList>
            <person name="Chen W.-M."/>
        </authorList>
    </citation>
    <scope>NUCLEOTIDE SEQUENCE</scope>
    <source>
        <strain evidence="3">CYK-10</strain>
    </source>
</reference>
<evidence type="ECO:0000313" key="4">
    <source>
        <dbReference type="Proteomes" id="UP001193501"/>
    </source>
</evidence>
<evidence type="ECO:0000313" key="3">
    <source>
        <dbReference type="EMBL" id="NBZ86775.1"/>
    </source>
</evidence>
<feature type="domain" description="HPt" evidence="2">
    <location>
        <begin position="26"/>
        <end position="99"/>
    </location>
</feature>
<gene>
    <name evidence="3" type="ORF">GV832_04215</name>
</gene>